<gene>
    <name evidence="1" type="ORF">ACFPN2_09045</name>
</gene>
<name>A0ABV8SS55_9GAMM</name>
<reference evidence="2" key="1">
    <citation type="journal article" date="2019" name="Int. J. Syst. Evol. Microbiol.">
        <title>The Global Catalogue of Microorganisms (GCM) 10K type strain sequencing project: providing services to taxonomists for standard genome sequencing and annotation.</title>
        <authorList>
            <consortium name="The Broad Institute Genomics Platform"/>
            <consortium name="The Broad Institute Genome Sequencing Center for Infectious Disease"/>
            <person name="Wu L."/>
            <person name="Ma J."/>
        </authorList>
    </citation>
    <scope>NUCLEOTIDE SEQUENCE [LARGE SCALE GENOMIC DNA]</scope>
    <source>
        <strain evidence="2">CGMCC 1.10759</strain>
    </source>
</reference>
<sequence length="172" mass="18885">MLRRTFCVAIVASVAAFGAWGDELSGLSGKYKYAPEQSADISQAIEQAIEKMNFIKRPIARGRLSRTNFPYQQIRIELGASEAEVTYDTQAPIHMPLGGEAIKWKRADGEVFDVSAKLEGGKLIQTYKAADGTRVNSFSKDASGSIHLEVEVSSPQLPRPVKYTLMYRPAAS</sequence>
<keyword evidence="2" id="KW-1185">Reference proteome</keyword>
<dbReference type="Proteomes" id="UP001595904">
    <property type="component" value="Unassembled WGS sequence"/>
</dbReference>
<dbReference type="EMBL" id="JBHSDU010000003">
    <property type="protein sequence ID" value="MFC4309224.1"/>
    <property type="molecule type" value="Genomic_DNA"/>
</dbReference>
<dbReference type="RefSeq" id="WP_380596285.1">
    <property type="nucleotide sequence ID" value="NZ_JBHSDU010000003.1"/>
</dbReference>
<proteinExistence type="predicted"/>
<accession>A0ABV8SS55</accession>
<evidence type="ECO:0000313" key="2">
    <source>
        <dbReference type="Proteomes" id="UP001595904"/>
    </source>
</evidence>
<comment type="caution">
    <text evidence="1">The sequence shown here is derived from an EMBL/GenBank/DDBJ whole genome shotgun (WGS) entry which is preliminary data.</text>
</comment>
<organism evidence="1 2">
    <name type="scientific">Steroidobacter flavus</name>
    <dbReference type="NCBI Taxonomy" id="1842136"/>
    <lineage>
        <taxon>Bacteria</taxon>
        <taxon>Pseudomonadati</taxon>
        <taxon>Pseudomonadota</taxon>
        <taxon>Gammaproteobacteria</taxon>
        <taxon>Steroidobacterales</taxon>
        <taxon>Steroidobacteraceae</taxon>
        <taxon>Steroidobacter</taxon>
    </lineage>
</organism>
<protein>
    <submittedName>
        <fullName evidence="1">Uncharacterized protein</fullName>
    </submittedName>
</protein>
<evidence type="ECO:0000313" key="1">
    <source>
        <dbReference type="EMBL" id="MFC4309224.1"/>
    </source>
</evidence>